<proteinExistence type="predicted"/>
<dbReference type="PANTHER" id="PTHR11439:SF498">
    <property type="entry name" value="DNAK FAMILY PROTEIN"/>
    <property type="match status" value="1"/>
</dbReference>
<dbReference type="Proteomes" id="UP001234989">
    <property type="component" value="Chromosome 4"/>
</dbReference>
<dbReference type="CDD" id="cd09272">
    <property type="entry name" value="RNase_HI_RT_Ty1"/>
    <property type="match status" value="1"/>
</dbReference>
<organism evidence="1 2">
    <name type="scientific">Solanum verrucosum</name>
    <dbReference type="NCBI Taxonomy" id="315347"/>
    <lineage>
        <taxon>Eukaryota</taxon>
        <taxon>Viridiplantae</taxon>
        <taxon>Streptophyta</taxon>
        <taxon>Embryophyta</taxon>
        <taxon>Tracheophyta</taxon>
        <taxon>Spermatophyta</taxon>
        <taxon>Magnoliopsida</taxon>
        <taxon>eudicotyledons</taxon>
        <taxon>Gunneridae</taxon>
        <taxon>Pentapetalae</taxon>
        <taxon>asterids</taxon>
        <taxon>lamiids</taxon>
        <taxon>Solanales</taxon>
        <taxon>Solanaceae</taxon>
        <taxon>Solanoideae</taxon>
        <taxon>Solaneae</taxon>
        <taxon>Solanum</taxon>
    </lineage>
</organism>
<dbReference type="PANTHER" id="PTHR11439">
    <property type="entry name" value="GAG-POL-RELATED RETROTRANSPOSON"/>
    <property type="match status" value="1"/>
</dbReference>
<gene>
    <name evidence="1" type="ORF">MTR67_020579</name>
</gene>
<dbReference type="EMBL" id="CP133615">
    <property type="protein sequence ID" value="WMV27194.1"/>
    <property type="molecule type" value="Genomic_DNA"/>
</dbReference>
<evidence type="ECO:0000313" key="2">
    <source>
        <dbReference type="Proteomes" id="UP001234989"/>
    </source>
</evidence>
<name>A0AAF0QNJ6_SOLVR</name>
<sequence>MKFQLILKKERVNRRSGSIPLSLGADVASYRNLKDENMCFCCCCDCTGRRDVGKKTRDACCCSRYVFTDEDAFDVIDVWELYALITLHWRNGPEEGQNWVSTFIITQRKFVLDLIKEFDCSHIPSSWLFGDADWGFCKDNRRSINGFFITLGGSPISWKSKKQALISLSCAEAEYDQ</sequence>
<keyword evidence="2" id="KW-1185">Reference proteome</keyword>
<accession>A0AAF0QNJ6</accession>
<dbReference type="AlphaFoldDB" id="A0AAF0QNJ6"/>
<evidence type="ECO:0008006" key="3">
    <source>
        <dbReference type="Google" id="ProtNLM"/>
    </source>
</evidence>
<protein>
    <recommendedName>
        <fullName evidence="3">Retrovirus-related Pol polyprotein from transposon TNT 1-94</fullName>
    </recommendedName>
</protein>
<evidence type="ECO:0000313" key="1">
    <source>
        <dbReference type="EMBL" id="WMV27194.1"/>
    </source>
</evidence>
<reference evidence="1" key="1">
    <citation type="submission" date="2023-08" db="EMBL/GenBank/DDBJ databases">
        <title>A de novo genome assembly of Solanum verrucosum Schlechtendal, a Mexican diploid species geographically isolated from the other diploid A-genome species in potato relatives.</title>
        <authorList>
            <person name="Hosaka K."/>
        </authorList>
    </citation>
    <scope>NUCLEOTIDE SEQUENCE</scope>
    <source>
        <tissue evidence="1">Young leaves</tissue>
    </source>
</reference>